<accession>A0A0A8Y3V0</accession>
<organism evidence="1">
    <name type="scientific">Arundo donax</name>
    <name type="common">Giant reed</name>
    <name type="synonym">Donax arundinaceus</name>
    <dbReference type="NCBI Taxonomy" id="35708"/>
    <lineage>
        <taxon>Eukaryota</taxon>
        <taxon>Viridiplantae</taxon>
        <taxon>Streptophyta</taxon>
        <taxon>Embryophyta</taxon>
        <taxon>Tracheophyta</taxon>
        <taxon>Spermatophyta</taxon>
        <taxon>Magnoliopsida</taxon>
        <taxon>Liliopsida</taxon>
        <taxon>Poales</taxon>
        <taxon>Poaceae</taxon>
        <taxon>PACMAD clade</taxon>
        <taxon>Arundinoideae</taxon>
        <taxon>Arundineae</taxon>
        <taxon>Arundo</taxon>
    </lineage>
</organism>
<name>A0A0A8Y3V0_ARUDO</name>
<sequence>MQQIQFSNIPFPPVCNPIIISQFSSQKLLFHFICYR</sequence>
<evidence type="ECO:0000313" key="1">
    <source>
        <dbReference type="EMBL" id="JAD21016.1"/>
    </source>
</evidence>
<dbReference type="EMBL" id="GBRH01276879">
    <property type="protein sequence ID" value="JAD21016.1"/>
    <property type="molecule type" value="Transcribed_RNA"/>
</dbReference>
<reference evidence="1" key="2">
    <citation type="journal article" date="2015" name="Data Brief">
        <title>Shoot transcriptome of the giant reed, Arundo donax.</title>
        <authorList>
            <person name="Barrero R.A."/>
            <person name="Guerrero F.D."/>
            <person name="Moolhuijzen P."/>
            <person name="Goolsby J.A."/>
            <person name="Tidwell J."/>
            <person name="Bellgard S.E."/>
            <person name="Bellgard M.I."/>
        </authorList>
    </citation>
    <scope>NUCLEOTIDE SEQUENCE</scope>
    <source>
        <tissue evidence="1">Shoot tissue taken approximately 20 cm above the soil surface</tissue>
    </source>
</reference>
<protein>
    <submittedName>
        <fullName evidence="1">Uncharacterized protein</fullName>
    </submittedName>
</protein>
<dbReference type="AlphaFoldDB" id="A0A0A8Y3V0"/>
<reference evidence="1" key="1">
    <citation type="submission" date="2014-09" db="EMBL/GenBank/DDBJ databases">
        <authorList>
            <person name="Magalhaes I.L.F."/>
            <person name="Oliveira U."/>
            <person name="Santos F.R."/>
            <person name="Vidigal T.H.D.A."/>
            <person name="Brescovit A.D."/>
            <person name="Santos A.J."/>
        </authorList>
    </citation>
    <scope>NUCLEOTIDE SEQUENCE</scope>
    <source>
        <tissue evidence="1">Shoot tissue taken approximately 20 cm above the soil surface</tissue>
    </source>
</reference>
<proteinExistence type="predicted"/>